<reference evidence="1" key="1">
    <citation type="submission" date="2022-03" db="EMBL/GenBank/DDBJ databases">
        <authorList>
            <person name="Martin C."/>
        </authorList>
    </citation>
    <scope>NUCLEOTIDE SEQUENCE</scope>
</reference>
<sequence length="109" mass="12936">LFQNHAIFQNSEHFSSDFGHFWAKVVKSEPPWKFLKSEPLPLANPGYGSVFFYWINNKIGNIKSYKMRDHRVIVSPFNFQIHSKYTVTVITVYLKEINSMLYLPPKYYI</sequence>
<dbReference type="Proteomes" id="UP000749559">
    <property type="component" value="Unassembled WGS sequence"/>
</dbReference>
<evidence type="ECO:0000313" key="2">
    <source>
        <dbReference type="Proteomes" id="UP000749559"/>
    </source>
</evidence>
<dbReference type="EMBL" id="CAIIXF020000001">
    <property type="protein sequence ID" value="CAH1772449.1"/>
    <property type="molecule type" value="Genomic_DNA"/>
</dbReference>
<keyword evidence="2" id="KW-1185">Reference proteome</keyword>
<proteinExistence type="predicted"/>
<dbReference type="AlphaFoldDB" id="A0A8J1UUN7"/>
<accession>A0A8J1UUN7</accession>
<name>A0A8J1UUN7_OWEFU</name>
<comment type="caution">
    <text evidence="1">The sequence shown here is derived from an EMBL/GenBank/DDBJ whole genome shotgun (WGS) entry which is preliminary data.</text>
</comment>
<gene>
    <name evidence="1" type="ORF">OFUS_LOCUS213</name>
</gene>
<protein>
    <submittedName>
        <fullName evidence="1">Uncharacterized protein</fullName>
    </submittedName>
</protein>
<evidence type="ECO:0000313" key="1">
    <source>
        <dbReference type="EMBL" id="CAH1772449.1"/>
    </source>
</evidence>
<organism evidence="1 2">
    <name type="scientific">Owenia fusiformis</name>
    <name type="common">Polychaete worm</name>
    <dbReference type="NCBI Taxonomy" id="6347"/>
    <lineage>
        <taxon>Eukaryota</taxon>
        <taxon>Metazoa</taxon>
        <taxon>Spiralia</taxon>
        <taxon>Lophotrochozoa</taxon>
        <taxon>Annelida</taxon>
        <taxon>Polychaeta</taxon>
        <taxon>Sedentaria</taxon>
        <taxon>Canalipalpata</taxon>
        <taxon>Sabellida</taxon>
        <taxon>Oweniida</taxon>
        <taxon>Oweniidae</taxon>
        <taxon>Owenia</taxon>
    </lineage>
</organism>
<feature type="non-terminal residue" evidence="1">
    <location>
        <position position="1"/>
    </location>
</feature>